<feature type="coiled-coil region" evidence="1">
    <location>
        <begin position="609"/>
        <end position="636"/>
    </location>
</feature>
<reference evidence="3 4" key="1">
    <citation type="journal article" date="2011" name="EMBO J.">
        <title>Structural diversity of bacterial flagellar motors.</title>
        <authorList>
            <person name="Chen S."/>
            <person name="Beeby M."/>
            <person name="Murphy G.E."/>
            <person name="Leadbetter J.R."/>
            <person name="Hendrixson D.R."/>
            <person name="Briegel A."/>
            <person name="Li Z."/>
            <person name="Shi J."/>
            <person name="Tocheva E.I."/>
            <person name="Muller A."/>
            <person name="Dobro M.J."/>
            <person name="Jensen G.J."/>
        </authorList>
    </citation>
    <scope>NUCLEOTIDE SEQUENCE [LARGE SCALE GENOMIC DNA]</scope>
    <source>
        <strain evidence="3 4">DSM 6540</strain>
    </source>
</reference>
<evidence type="ECO:0008006" key="5">
    <source>
        <dbReference type="Google" id="ProtNLM"/>
    </source>
</evidence>
<keyword evidence="1" id="KW-0175">Coiled coil</keyword>
<keyword evidence="2" id="KW-0812">Transmembrane</keyword>
<comment type="caution">
    <text evidence="3">The sequence shown here is derived from an EMBL/GenBank/DDBJ whole genome shotgun (WGS) entry which is preliminary data.</text>
</comment>
<keyword evidence="2" id="KW-0472">Membrane</keyword>
<dbReference type="AlphaFoldDB" id="F7NEZ6"/>
<dbReference type="EMBL" id="AFGF01000017">
    <property type="protein sequence ID" value="EGO65557.1"/>
    <property type="molecule type" value="Genomic_DNA"/>
</dbReference>
<gene>
    <name evidence="3" type="ORF">ALO_03066</name>
</gene>
<evidence type="ECO:0000256" key="1">
    <source>
        <dbReference type="SAM" id="Coils"/>
    </source>
</evidence>
<feature type="transmembrane region" description="Helical" evidence="2">
    <location>
        <begin position="149"/>
        <end position="169"/>
    </location>
</feature>
<evidence type="ECO:0000313" key="3">
    <source>
        <dbReference type="EMBL" id="EGO65557.1"/>
    </source>
</evidence>
<evidence type="ECO:0000256" key="2">
    <source>
        <dbReference type="SAM" id="Phobius"/>
    </source>
</evidence>
<sequence length="743" mass="84227">MVVVLQILVDLLQMLFPIAVVIEKPTPANISMLLFMALMFWLLYFYGYRRFYLQGIRPLLLILNDLKQVAVRPAELSQREHLLRLRNAFRSYPMLLPLWTEWESAFYRDAAADQGVTYSSAEAEYVFSEQRMLAALGFNLQFYQALPGYFTGLGLLGTFWGLTLGLSQINLSTPELEVLKEGIRRLLDGMGTDFGCSLWGVILSLSWSWYEKRKRAQVREKLAELQDLLNQLVTRRTPESWLTEILSECRVQSRTLTAINNTMAETMATALEKRMTPVFLQLASAIDGLRQAGTSQIAHAIGEGAGQQLKSLGDMLVQVQRTMETTVGRSADVQEQMRETMAVQTQSMAETFRQVLDAAAVRQQEMNRQTDCMIQSATTRQAEMNEQTGQRLQDLLAVIAASLRQQQAEVAGTIERAGTLQEQMNQQAGANVASMVQATHQVLDLAAARQQAMAEQTQAKMQQLLELMAASLLQQQGRLENTTEKVTADFAARMGQMSQQMDKSLQETTRQAGDSFRDQMSEMSREMKGSLQAFEISVIDNASRMQQETRAVAETLHQAFENVANRYEKERDQVTVLLGQVQETMEAFRQSAEQTGRTAKQFEQAAHPLYDSARQLQTALEQMQQYQDEFRRYIHDSEQRLRDNLGVSQASVETIQESLRQTQISWQAYESKFGVLRTDLEQIFDSISKGLREYRAITDESLSQFLQLTQNSLGQCVGQLSAVINELSETVEDLYPILENRPK</sequence>
<evidence type="ECO:0000313" key="4">
    <source>
        <dbReference type="Proteomes" id="UP000003240"/>
    </source>
</evidence>
<protein>
    <recommendedName>
        <fullName evidence="5">MotA/TolQ/ExbB proton channel domain-containing protein</fullName>
    </recommendedName>
</protein>
<proteinExistence type="predicted"/>
<dbReference type="Proteomes" id="UP000003240">
    <property type="component" value="Unassembled WGS sequence"/>
</dbReference>
<dbReference type="STRING" id="1009370.ALO_03066"/>
<keyword evidence="4" id="KW-1185">Reference proteome</keyword>
<accession>F7NEZ6</accession>
<keyword evidence="2" id="KW-1133">Transmembrane helix</keyword>
<name>F7NEZ6_9FIRM</name>
<dbReference type="eggNOG" id="COG5185">
    <property type="taxonomic scope" value="Bacteria"/>
</dbReference>
<feature type="transmembrane region" description="Helical" evidence="2">
    <location>
        <begin position="27"/>
        <end position="47"/>
    </location>
</feature>
<organism evidence="3 4">
    <name type="scientific">Acetonema longum DSM 6540</name>
    <dbReference type="NCBI Taxonomy" id="1009370"/>
    <lineage>
        <taxon>Bacteria</taxon>
        <taxon>Bacillati</taxon>
        <taxon>Bacillota</taxon>
        <taxon>Negativicutes</taxon>
        <taxon>Acetonemataceae</taxon>
        <taxon>Acetonema</taxon>
    </lineage>
</organism>